<keyword evidence="1" id="KW-0206">Cytoskeleton</keyword>
<sequence>MSKSEEVDVIVKPAEIFVVTDHPQTLSQKVTLYNLSKFKVLFQVHVSPSKRYMVSRKRGLLDAFCYVNIAVRYMPDNKDVNVRSTDKIFFEITACKDANYDSCQSKSYQTTLIHLLNSAIIFPNGLNKLSEDSSCPDSRTCHLEEPAQPLSCHVYLANLSLLLNFF</sequence>
<name>A0A0N5A9I6_9BILA</name>
<dbReference type="InterPro" id="IPR000535">
    <property type="entry name" value="MSP_dom"/>
</dbReference>
<comment type="function">
    <text evidence="1">Central component in molecular interactions underlying sperm crawling. Forms an extensive filament system that extends from sperm villipoda, along the leading edge of the pseudopod.</text>
</comment>
<proteinExistence type="predicted"/>
<evidence type="ECO:0000259" key="2">
    <source>
        <dbReference type="PROSITE" id="PS50202"/>
    </source>
</evidence>
<dbReference type="Gene3D" id="2.60.40.10">
    <property type="entry name" value="Immunoglobulins"/>
    <property type="match status" value="1"/>
</dbReference>
<dbReference type="InterPro" id="IPR008962">
    <property type="entry name" value="PapD-like_sf"/>
</dbReference>
<dbReference type="Proteomes" id="UP000046393">
    <property type="component" value="Unplaced"/>
</dbReference>
<dbReference type="InterPro" id="IPR013783">
    <property type="entry name" value="Ig-like_fold"/>
</dbReference>
<organism evidence="3 4">
    <name type="scientific">Syphacia muris</name>
    <dbReference type="NCBI Taxonomy" id="451379"/>
    <lineage>
        <taxon>Eukaryota</taxon>
        <taxon>Metazoa</taxon>
        <taxon>Ecdysozoa</taxon>
        <taxon>Nematoda</taxon>
        <taxon>Chromadorea</taxon>
        <taxon>Rhabditida</taxon>
        <taxon>Spirurina</taxon>
        <taxon>Oxyuridomorpha</taxon>
        <taxon>Oxyuroidea</taxon>
        <taxon>Oxyuridae</taxon>
        <taxon>Syphacia</taxon>
    </lineage>
</organism>
<dbReference type="AlphaFoldDB" id="A0A0N5A9I6"/>
<feature type="domain" description="MSP" evidence="2">
    <location>
        <begin position="8"/>
        <end position="118"/>
    </location>
</feature>
<dbReference type="STRING" id="451379.A0A0N5A9I6"/>
<evidence type="ECO:0000313" key="4">
    <source>
        <dbReference type="WBParaSite" id="SMUV_0000076701-mRNA-1"/>
    </source>
</evidence>
<keyword evidence="1" id="KW-0963">Cytoplasm</keyword>
<evidence type="ECO:0000313" key="3">
    <source>
        <dbReference type="Proteomes" id="UP000046393"/>
    </source>
</evidence>
<protein>
    <recommendedName>
        <fullName evidence="1">Major sperm protein</fullName>
    </recommendedName>
</protein>
<dbReference type="Pfam" id="PF00635">
    <property type="entry name" value="Motile_Sperm"/>
    <property type="match status" value="1"/>
</dbReference>
<accession>A0A0N5A9I6</accession>
<dbReference type="WBParaSite" id="SMUV_0000076701-mRNA-1">
    <property type="protein sequence ID" value="SMUV_0000076701-mRNA-1"/>
    <property type="gene ID" value="SMUV_0000076701"/>
</dbReference>
<evidence type="ECO:0000256" key="1">
    <source>
        <dbReference type="RuleBase" id="RU003425"/>
    </source>
</evidence>
<dbReference type="SUPFAM" id="SSF49354">
    <property type="entry name" value="PapD-like"/>
    <property type="match status" value="1"/>
</dbReference>
<dbReference type="PROSITE" id="PS50202">
    <property type="entry name" value="MSP"/>
    <property type="match status" value="1"/>
</dbReference>
<reference evidence="4" key="1">
    <citation type="submission" date="2017-02" db="UniProtKB">
        <authorList>
            <consortium name="WormBaseParasite"/>
        </authorList>
    </citation>
    <scope>IDENTIFICATION</scope>
</reference>
<keyword evidence="3" id="KW-1185">Reference proteome</keyword>